<name>A0A8H6U7B0_9PEZI</name>
<proteinExistence type="predicted"/>
<keyword evidence="2" id="KW-1185">Reference proteome</keyword>
<dbReference type="Proteomes" id="UP000639643">
    <property type="component" value="Unassembled WGS sequence"/>
</dbReference>
<sequence length="111" mass="12280">MHLACLAVLYGIDNKASHLKSTVWLFDFDRFALKKNVRRSEAAGRSAAAKYLLLLIHQSHRLEVCQSVLSSASLQGRGASTPVLAVTHSPGFRRRMGPWATFFLVAQLAKD</sequence>
<reference evidence="1" key="1">
    <citation type="journal article" date="2020" name="Phytopathology">
        <title>Genome Sequence Resources of Colletotrichum truncatum, C. plurivorum, C. musicola, and C. sojae: Four Species Pathogenic to Soybean (Glycine max).</title>
        <authorList>
            <person name="Rogerio F."/>
            <person name="Boufleur T.R."/>
            <person name="Ciampi-Guillardi M."/>
            <person name="Sukno S.A."/>
            <person name="Thon M.R."/>
            <person name="Massola Junior N.S."/>
            <person name="Baroncelli R."/>
        </authorList>
    </citation>
    <scope>NUCLEOTIDE SEQUENCE</scope>
    <source>
        <strain evidence="1">LFN0074</strain>
    </source>
</reference>
<gene>
    <name evidence="1" type="ORF">CMUS01_02622</name>
</gene>
<protein>
    <submittedName>
        <fullName evidence="1">Uncharacterized protein</fullName>
    </submittedName>
</protein>
<organism evidence="1 2">
    <name type="scientific">Colletotrichum musicola</name>
    <dbReference type="NCBI Taxonomy" id="2175873"/>
    <lineage>
        <taxon>Eukaryota</taxon>
        <taxon>Fungi</taxon>
        <taxon>Dikarya</taxon>
        <taxon>Ascomycota</taxon>
        <taxon>Pezizomycotina</taxon>
        <taxon>Sordariomycetes</taxon>
        <taxon>Hypocreomycetidae</taxon>
        <taxon>Glomerellales</taxon>
        <taxon>Glomerellaceae</taxon>
        <taxon>Colletotrichum</taxon>
        <taxon>Colletotrichum orchidearum species complex</taxon>
    </lineage>
</organism>
<accession>A0A8H6U7B0</accession>
<evidence type="ECO:0000313" key="2">
    <source>
        <dbReference type="Proteomes" id="UP000639643"/>
    </source>
</evidence>
<evidence type="ECO:0000313" key="1">
    <source>
        <dbReference type="EMBL" id="KAF6842891.1"/>
    </source>
</evidence>
<dbReference type="AlphaFoldDB" id="A0A8H6U7B0"/>
<comment type="caution">
    <text evidence="1">The sequence shown here is derived from an EMBL/GenBank/DDBJ whole genome shotgun (WGS) entry which is preliminary data.</text>
</comment>
<dbReference type="EMBL" id="WIGM01000056">
    <property type="protein sequence ID" value="KAF6842891.1"/>
    <property type="molecule type" value="Genomic_DNA"/>
</dbReference>